<dbReference type="EMBL" id="CM017622">
    <property type="protein sequence ID" value="TYH90465.1"/>
    <property type="molecule type" value="Genomic_DNA"/>
</dbReference>
<keyword evidence="2" id="KW-1185">Reference proteome</keyword>
<reference evidence="1 2" key="1">
    <citation type="submission" date="2019-07" db="EMBL/GenBank/DDBJ databases">
        <title>WGS assembly of Gossypium tomentosum.</title>
        <authorList>
            <person name="Chen Z.J."/>
            <person name="Sreedasyam A."/>
            <person name="Ando A."/>
            <person name="Song Q."/>
            <person name="De L."/>
            <person name="Hulse-Kemp A."/>
            <person name="Ding M."/>
            <person name="Ye W."/>
            <person name="Kirkbride R."/>
            <person name="Jenkins J."/>
            <person name="Plott C."/>
            <person name="Lovell J."/>
            <person name="Lin Y.-M."/>
            <person name="Vaughn R."/>
            <person name="Liu B."/>
            <person name="Li W."/>
            <person name="Simpson S."/>
            <person name="Scheffler B."/>
            <person name="Saski C."/>
            <person name="Grover C."/>
            <person name="Hu G."/>
            <person name="Conover J."/>
            <person name="Carlson J."/>
            <person name="Shu S."/>
            <person name="Boston L."/>
            <person name="Williams M."/>
            <person name="Peterson D."/>
            <person name="Mcgee K."/>
            <person name="Jones D."/>
            <person name="Wendel J."/>
            <person name="Stelly D."/>
            <person name="Grimwood J."/>
            <person name="Schmutz J."/>
        </authorList>
    </citation>
    <scope>NUCLEOTIDE SEQUENCE [LARGE SCALE GENOMIC DNA]</scope>
    <source>
        <strain evidence="1">7179.01</strain>
    </source>
</reference>
<evidence type="ECO:0000313" key="1">
    <source>
        <dbReference type="EMBL" id="TYH90465.1"/>
    </source>
</evidence>
<accession>A0A5D2MGH0</accession>
<name>A0A5D2MGH0_GOSTO</name>
<gene>
    <name evidence="1" type="ORF">ES332_A13G050000v1</name>
</gene>
<evidence type="ECO:0000313" key="2">
    <source>
        <dbReference type="Proteomes" id="UP000322667"/>
    </source>
</evidence>
<dbReference type="Proteomes" id="UP000322667">
    <property type="component" value="Chromosome A13"/>
</dbReference>
<organism evidence="1 2">
    <name type="scientific">Gossypium tomentosum</name>
    <name type="common">Hawaiian cotton</name>
    <name type="synonym">Gossypium sandvicense</name>
    <dbReference type="NCBI Taxonomy" id="34277"/>
    <lineage>
        <taxon>Eukaryota</taxon>
        <taxon>Viridiplantae</taxon>
        <taxon>Streptophyta</taxon>
        <taxon>Embryophyta</taxon>
        <taxon>Tracheophyta</taxon>
        <taxon>Spermatophyta</taxon>
        <taxon>Magnoliopsida</taxon>
        <taxon>eudicotyledons</taxon>
        <taxon>Gunneridae</taxon>
        <taxon>Pentapetalae</taxon>
        <taxon>rosids</taxon>
        <taxon>malvids</taxon>
        <taxon>Malvales</taxon>
        <taxon>Malvaceae</taxon>
        <taxon>Malvoideae</taxon>
        <taxon>Gossypium</taxon>
    </lineage>
</organism>
<proteinExistence type="predicted"/>
<sequence>MLRNSSFQVMAFIYFQRFLYNHMSKKSFLTLEYDGSLVFGRNALSLEYFLL</sequence>
<dbReference type="AlphaFoldDB" id="A0A5D2MGH0"/>
<protein>
    <submittedName>
        <fullName evidence="1">Uncharacterized protein</fullName>
    </submittedName>
</protein>